<protein>
    <recommendedName>
        <fullName evidence="4">DUF3558 domain-containing protein</fullName>
    </recommendedName>
</protein>
<dbReference type="PROSITE" id="PS51257">
    <property type="entry name" value="PROKAR_LIPOPROTEIN"/>
    <property type="match status" value="1"/>
</dbReference>
<feature type="signal peptide" evidence="1">
    <location>
        <begin position="1"/>
        <end position="29"/>
    </location>
</feature>
<keyword evidence="1" id="KW-0732">Signal</keyword>
<name>A0ABU0ES15_9PSEU</name>
<evidence type="ECO:0000313" key="3">
    <source>
        <dbReference type="Proteomes" id="UP001229651"/>
    </source>
</evidence>
<reference evidence="2 3" key="1">
    <citation type="submission" date="2023-07" db="EMBL/GenBank/DDBJ databases">
        <title>Sequencing the genomes of 1000 actinobacteria strains.</title>
        <authorList>
            <person name="Klenk H.-P."/>
        </authorList>
    </citation>
    <scope>NUCLEOTIDE SEQUENCE [LARGE SCALE GENOMIC DNA]</scope>
    <source>
        <strain evidence="2 3">DSM 45805</strain>
    </source>
</reference>
<evidence type="ECO:0008006" key="4">
    <source>
        <dbReference type="Google" id="ProtNLM"/>
    </source>
</evidence>
<dbReference type="RefSeq" id="WP_306990693.1">
    <property type="nucleotide sequence ID" value="NZ_JAUSUT010000001.1"/>
</dbReference>
<proteinExistence type="predicted"/>
<evidence type="ECO:0000313" key="2">
    <source>
        <dbReference type="EMBL" id="MDQ0378086.1"/>
    </source>
</evidence>
<comment type="caution">
    <text evidence="2">The sequence shown here is derived from an EMBL/GenBank/DDBJ whole genome shotgun (WGS) entry which is preliminary data.</text>
</comment>
<organism evidence="2 3">
    <name type="scientific">Amycolatopsis thermophila</name>
    <dbReference type="NCBI Taxonomy" id="206084"/>
    <lineage>
        <taxon>Bacteria</taxon>
        <taxon>Bacillati</taxon>
        <taxon>Actinomycetota</taxon>
        <taxon>Actinomycetes</taxon>
        <taxon>Pseudonocardiales</taxon>
        <taxon>Pseudonocardiaceae</taxon>
        <taxon>Amycolatopsis</taxon>
    </lineage>
</organism>
<accession>A0ABU0ES15</accession>
<dbReference type="Proteomes" id="UP001229651">
    <property type="component" value="Unassembled WGS sequence"/>
</dbReference>
<sequence>MEKQARTAGAFAGIACIASLLTGCTSTVAGTASPATTTKATTEVDAFAGLNACQLLDQLTAGQGFNAGENKSARNQCVALKSGFATLALAFDSTQGLSEFAVTNTGVVNSSINGRDAMQANTSASGCAIAIGIGEHARALVVATMVRFEDNAQACPTAKAFAERVEPILPRTR</sequence>
<dbReference type="EMBL" id="JAUSUT010000001">
    <property type="protein sequence ID" value="MDQ0378086.1"/>
    <property type="molecule type" value="Genomic_DNA"/>
</dbReference>
<feature type="chain" id="PRO_5046982170" description="DUF3558 domain-containing protein" evidence="1">
    <location>
        <begin position="30"/>
        <end position="173"/>
    </location>
</feature>
<gene>
    <name evidence="2" type="ORF">FB470_002080</name>
</gene>
<evidence type="ECO:0000256" key="1">
    <source>
        <dbReference type="SAM" id="SignalP"/>
    </source>
</evidence>
<keyword evidence="3" id="KW-1185">Reference proteome</keyword>